<evidence type="ECO:0000256" key="6">
    <source>
        <dbReference type="ARBA" id="ARBA00023136"/>
    </source>
</evidence>
<feature type="transmembrane region" description="Helical" evidence="7">
    <location>
        <begin position="24"/>
        <end position="47"/>
    </location>
</feature>
<reference evidence="9" key="1">
    <citation type="submission" date="2016-08" db="EMBL/GenBank/DDBJ databases">
        <authorList>
            <person name="Seilhamer J.J."/>
        </authorList>
    </citation>
    <scope>NUCLEOTIDE SEQUENCE</scope>
    <source>
        <strain evidence="9">86</strain>
    </source>
</reference>
<accession>A0A212LMW7</accession>
<evidence type="ECO:0000256" key="4">
    <source>
        <dbReference type="ARBA" id="ARBA00022692"/>
    </source>
</evidence>
<evidence type="ECO:0000256" key="3">
    <source>
        <dbReference type="ARBA" id="ARBA00022448"/>
    </source>
</evidence>
<dbReference type="AlphaFoldDB" id="A0A212LMW7"/>
<feature type="transmembrane region" description="Helical" evidence="7">
    <location>
        <begin position="348"/>
        <end position="366"/>
    </location>
</feature>
<dbReference type="GO" id="GO:0012505">
    <property type="term" value="C:endomembrane system"/>
    <property type="evidence" value="ECO:0007669"/>
    <property type="project" value="UniProtKB-SubCell"/>
</dbReference>
<evidence type="ECO:0000259" key="8">
    <source>
        <dbReference type="PROSITE" id="PS50850"/>
    </source>
</evidence>
<dbReference type="InterPro" id="IPR011701">
    <property type="entry name" value="MFS"/>
</dbReference>
<keyword evidence="5 7" id="KW-1133">Transmembrane helix</keyword>
<dbReference type="GO" id="GO:0016020">
    <property type="term" value="C:membrane"/>
    <property type="evidence" value="ECO:0007669"/>
    <property type="project" value="TreeGrafter"/>
</dbReference>
<keyword evidence="4 7" id="KW-0812">Transmembrane</keyword>
<keyword evidence="9" id="KW-0762">Sugar transport</keyword>
<keyword evidence="3" id="KW-0813">Transport</keyword>
<dbReference type="EMBL" id="FMJD01000013">
    <property type="protein sequence ID" value="SCM78876.1"/>
    <property type="molecule type" value="Genomic_DNA"/>
</dbReference>
<feature type="transmembrane region" description="Helical" evidence="7">
    <location>
        <begin position="53"/>
        <end position="74"/>
    </location>
</feature>
<dbReference type="InterPro" id="IPR036259">
    <property type="entry name" value="MFS_trans_sf"/>
</dbReference>
<dbReference type="SUPFAM" id="SSF103473">
    <property type="entry name" value="MFS general substrate transporter"/>
    <property type="match status" value="1"/>
</dbReference>
<dbReference type="PROSITE" id="PS50850">
    <property type="entry name" value="MFS"/>
    <property type="match status" value="1"/>
</dbReference>
<dbReference type="InterPro" id="IPR051788">
    <property type="entry name" value="MFS_Transporter"/>
</dbReference>
<name>A0A212LMW7_9HYPH</name>
<dbReference type="InterPro" id="IPR020846">
    <property type="entry name" value="MFS_dom"/>
</dbReference>
<feature type="transmembrane region" description="Helical" evidence="7">
    <location>
        <begin position="151"/>
        <end position="170"/>
    </location>
</feature>
<organism evidence="9">
    <name type="scientific">uncultured Pleomorphomonas sp</name>
    <dbReference type="NCBI Taxonomy" id="442121"/>
    <lineage>
        <taxon>Bacteria</taxon>
        <taxon>Pseudomonadati</taxon>
        <taxon>Pseudomonadota</taxon>
        <taxon>Alphaproteobacteria</taxon>
        <taxon>Hyphomicrobiales</taxon>
        <taxon>Pleomorphomonadaceae</taxon>
        <taxon>Pleomorphomonas</taxon>
        <taxon>environmental samples</taxon>
    </lineage>
</organism>
<feature type="transmembrane region" description="Helical" evidence="7">
    <location>
        <begin position="372"/>
        <end position="392"/>
    </location>
</feature>
<protein>
    <submittedName>
        <fullName evidence="9">Putative sugar transporter</fullName>
    </submittedName>
</protein>
<evidence type="ECO:0000256" key="1">
    <source>
        <dbReference type="ARBA" id="ARBA00004127"/>
    </source>
</evidence>
<dbReference type="Gene3D" id="1.20.1250.20">
    <property type="entry name" value="MFS general substrate transporter like domains"/>
    <property type="match status" value="2"/>
</dbReference>
<evidence type="ECO:0000256" key="2">
    <source>
        <dbReference type="ARBA" id="ARBA00008335"/>
    </source>
</evidence>
<gene>
    <name evidence="9" type="ORF">KL86PLE_90124</name>
</gene>
<feature type="transmembrane region" description="Helical" evidence="7">
    <location>
        <begin position="286"/>
        <end position="303"/>
    </location>
</feature>
<dbReference type="PANTHER" id="PTHR23514">
    <property type="entry name" value="BYPASS OF STOP CODON PROTEIN 6"/>
    <property type="match status" value="1"/>
</dbReference>
<feature type="transmembrane region" description="Helical" evidence="7">
    <location>
        <begin position="253"/>
        <end position="274"/>
    </location>
</feature>
<evidence type="ECO:0000256" key="7">
    <source>
        <dbReference type="SAM" id="Phobius"/>
    </source>
</evidence>
<feature type="transmembrane region" description="Helical" evidence="7">
    <location>
        <begin position="86"/>
        <end position="105"/>
    </location>
</feature>
<evidence type="ECO:0000313" key="9">
    <source>
        <dbReference type="EMBL" id="SCM78876.1"/>
    </source>
</evidence>
<dbReference type="GO" id="GO:0022857">
    <property type="term" value="F:transmembrane transporter activity"/>
    <property type="evidence" value="ECO:0007669"/>
    <property type="project" value="InterPro"/>
</dbReference>
<evidence type="ECO:0000256" key="5">
    <source>
        <dbReference type="ARBA" id="ARBA00022989"/>
    </source>
</evidence>
<feature type="transmembrane region" description="Helical" evidence="7">
    <location>
        <begin position="309"/>
        <end position="327"/>
    </location>
</feature>
<dbReference type="PANTHER" id="PTHR23514:SF3">
    <property type="entry name" value="BYPASS OF STOP CODON PROTEIN 6"/>
    <property type="match status" value="1"/>
</dbReference>
<comment type="subcellular location">
    <subcellularLocation>
        <location evidence="1">Endomembrane system</location>
        <topology evidence="1">Multi-pass membrane protein</topology>
    </subcellularLocation>
</comment>
<sequence>MDSMTAPSSTLSAPAPIRRDRLTWAAYLALAQFTFFLNIQGNIIPFLKDEFDLSYRVVTLHPAAVAAGLIVSGLIGERLTRKHGRLWSVVVGLAGMAIGALAIIVAPHPVVSILGCFLMGAVGCLVLIIVPNLLADWHGVNSSVAIGEANGISYVASLTAAMAVGLFVAIGFGWRAALLLGVVLAGLLLVFLRGVPMPAAATPAATAGEGGRGGRLPMAYWFYWLAIIAFVGVEQSVLVWATEFLARVKGVPVASAAITAGAFSFGMLVGRLSSAFVLTRMTAARALYLSAIVTLPAFFLFWGAPSLTLAVIGLFAVGLGCALQYPLTLTKAIVTAGPFGELATARGSLASGLSILIIPWAIGALADRIGLSAAISMLPLFTVAAVVFLFAGERAVRR</sequence>
<feature type="transmembrane region" description="Helical" evidence="7">
    <location>
        <begin position="221"/>
        <end position="241"/>
    </location>
</feature>
<keyword evidence="6 7" id="KW-0472">Membrane</keyword>
<dbReference type="Pfam" id="PF07690">
    <property type="entry name" value="MFS_1"/>
    <property type="match status" value="1"/>
</dbReference>
<feature type="transmembrane region" description="Helical" evidence="7">
    <location>
        <begin position="111"/>
        <end position="130"/>
    </location>
</feature>
<comment type="similarity">
    <text evidence="2">Belongs to the major facilitator superfamily.</text>
</comment>
<feature type="domain" description="Major facilitator superfamily (MFS) profile" evidence="8">
    <location>
        <begin position="22"/>
        <end position="397"/>
    </location>
</feature>
<feature type="transmembrane region" description="Helical" evidence="7">
    <location>
        <begin position="176"/>
        <end position="195"/>
    </location>
</feature>
<proteinExistence type="inferred from homology"/>